<organism evidence="3 4">
    <name type="scientific">Phlyctema vagabunda</name>
    <dbReference type="NCBI Taxonomy" id="108571"/>
    <lineage>
        <taxon>Eukaryota</taxon>
        <taxon>Fungi</taxon>
        <taxon>Dikarya</taxon>
        <taxon>Ascomycota</taxon>
        <taxon>Pezizomycotina</taxon>
        <taxon>Leotiomycetes</taxon>
        <taxon>Helotiales</taxon>
        <taxon>Dermateaceae</taxon>
        <taxon>Phlyctema</taxon>
    </lineage>
</organism>
<name>A0ABR4P7U6_9HELO</name>
<evidence type="ECO:0000313" key="4">
    <source>
        <dbReference type="Proteomes" id="UP001629113"/>
    </source>
</evidence>
<keyword evidence="1" id="KW-0175">Coiled coil</keyword>
<reference evidence="3 4" key="1">
    <citation type="submission" date="2024-06" db="EMBL/GenBank/DDBJ databases">
        <title>Complete genome of Phlyctema vagabunda strain 19-DSS-EL-015.</title>
        <authorList>
            <person name="Fiorenzani C."/>
        </authorList>
    </citation>
    <scope>NUCLEOTIDE SEQUENCE [LARGE SCALE GENOMIC DNA]</scope>
    <source>
        <strain evidence="3 4">19-DSS-EL-015</strain>
    </source>
</reference>
<dbReference type="Proteomes" id="UP001629113">
    <property type="component" value="Unassembled WGS sequence"/>
</dbReference>
<accession>A0ABR4P7U6</accession>
<evidence type="ECO:0000256" key="1">
    <source>
        <dbReference type="SAM" id="Coils"/>
    </source>
</evidence>
<gene>
    <name evidence="3" type="ORF">PVAG01_09605</name>
</gene>
<evidence type="ECO:0000313" key="3">
    <source>
        <dbReference type="EMBL" id="KAL3419383.1"/>
    </source>
</evidence>
<feature type="compositionally biased region" description="Polar residues" evidence="2">
    <location>
        <begin position="290"/>
        <end position="305"/>
    </location>
</feature>
<comment type="caution">
    <text evidence="3">The sequence shown here is derived from an EMBL/GenBank/DDBJ whole genome shotgun (WGS) entry which is preliminary data.</text>
</comment>
<dbReference type="EMBL" id="JBFCZG010000008">
    <property type="protein sequence ID" value="KAL3419383.1"/>
    <property type="molecule type" value="Genomic_DNA"/>
</dbReference>
<proteinExistence type="predicted"/>
<protein>
    <submittedName>
        <fullName evidence="3">Uncharacterized protein</fullName>
    </submittedName>
</protein>
<keyword evidence="4" id="KW-1185">Reference proteome</keyword>
<feature type="coiled-coil region" evidence="1">
    <location>
        <begin position="384"/>
        <end position="414"/>
    </location>
</feature>
<sequence length="607" mass="68834">MPFDSVLDRQLAQLSHFNKMLARLDNEMLCLSREHVQESTTAALEVEKSEFDKVGEDVIRALGAVESSVFQNIAKSSVDVQNHIDNIGAALVNATNDLNKAWTKHSDDEQGFRQDKAYTRRRIIRITRQEIWEEKCRVIDGEDAIRDREIAEWEQQSTGLEDARPSLDMKGRKNSGLVLARRATRNYASIANPATPPESPRSVEILADIGAEITRLEEDHEAAARMIKAEQEARATAASEVDSLQSHICILEQALVTTNHELQSLRAEKAQCRVQKRRRYTRSEGDLSRRASTGQQLGPVETRTSQEMPALEDLIAVGAELRDIQAVRAELRKEKDDHEHTRTRLVELQEFTKMRDSSTEPGDLKKFMKRIKPLKGGRSPHNIQRDLEENEKALNLEKEEHTKTSVKLKALEKQLKLQEPLLDVGRRVRCKFLENSKRVFANGVMVAIRGQVDLQVIRAGGEAAYQGDVQADAALFSLGFLDPSKDKRLFEDLYACPVLIPPSRALDYPRLTEMFNMRATMGYCSSFTEYTLSQEDDAQFQQLERECISILSGIQRNPTATENVEVVKGNTKIAFETSPEVGARLEEMRKVVQHILRLERTRSKIHP</sequence>
<feature type="region of interest" description="Disordered" evidence="2">
    <location>
        <begin position="276"/>
        <end position="305"/>
    </location>
</feature>
<evidence type="ECO:0000256" key="2">
    <source>
        <dbReference type="SAM" id="MobiDB-lite"/>
    </source>
</evidence>